<feature type="transmembrane region" description="Helical" evidence="10">
    <location>
        <begin position="723"/>
        <end position="741"/>
    </location>
</feature>
<evidence type="ECO:0000256" key="5">
    <source>
        <dbReference type="ARBA" id="ARBA00022737"/>
    </source>
</evidence>
<dbReference type="Proteomes" id="UP000187209">
    <property type="component" value="Unassembled WGS sequence"/>
</dbReference>
<dbReference type="InterPro" id="IPR027417">
    <property type="entry name" value="P-loop_NTPase"/>
</dbReference>
<evidence type="ECO:0000313" key="13">
    <source>
        <dbReference type="EMBL" id="OMJ65976.1"/>
    </source>
</evidence>
<dbReference type="CDD" id="cd03250">
    <property type="entry name" value="ABCC_MRP_domain1"/>
    <property type="match status" value="1"/>
</dbReference>
<dbReference type="SUPFAM" id="SSF90123">
    <property type="entry name" value="ABC transporter transmembrane region"/>
    <property type="match status" value="2"/>
</dbReference>
<dbReference type="Gene3D" id="1.20.1560.10">
    <property type="entry name" value="ABC transporter type 1, transmembrane domain"/>
    <property type="match status" value="2"/>
</dbReference>
<keyword evidence="6" id="KW-0547">Nucleotide-binding</keyword>
<comment type="subcellular location">
    <subcellularLocation>
        <location evidence="1">Membrane</location>
        <topology evidence="1">Multi-pass membrane protein</topology>
    </subcellularLocation>
</comment>
<evidence type="ECO:0000256" key="4">
    <source>
        <dbReference type="ARBA" id="ARBA00022692"/>
    </source>
</evidence>
<dbReference type="GO" id="GO:0016020">
    <property type="term" value="C:membrane"/>
    <property type="evidence" value="ECO:0007669"/>
    <property type="project" value="UniProtKB-SubCell"/>
</dbReference>
<dbReference type="AlphaFoldDB" id="A0A1R2ANB1"/>
<proteinExistence type="inferred from homology"/>
<dbReference type="CDD" id="cd18580">
    <property type="entry name" value="ABC_6TM_ABCC_D2"/>
    <property type="match status" value="1"/>
</dbReference>
<sequence>MAKPSYEKASFLSKITLAWVAKSIFYFRKTPPNSSNLFEIPANYDLEKNLKILKDHWNEELKKKDPSFTKAVIKTIKIKYLISMILMITSQCQSLIQALLINFLVKYLMNDSAPQYEGALLTTAFVVSVIISSLCMNQASFRSSLLIGNLKNIITTLITEKVLKLNNNCISDEKIRGKILNTLSTDMELLEMTVFTFFVWCTPFVIIISIIIVSYTFGPVGIIGIGISIIHVPLAIIIGKAIQKLRSKANLVGDLRIKMIENLIEGIKIMKLYAWEIPFLDFIFKKRQEEYEIRARLTNLNTILLVLSIASISFEVFITLLVQVKLGNGFTVGNVFLLITIYFTTHIIIVYTNTIGINTIFVFFGIMKRAGEILLMKEFNKDFNAPNGDLAICMNDITLSWREEVLDQDNDNTQRSFKRTKSIYRECIQNMSFAASKKELIMVVGPVGSGKTSLLMGLLGEINLASGKINLDDNIAYASDEAWIISGSIKENILMGRTLDPEFYTEVINSCALIKDLEILNNGDETIIGDRGTTLSGGQKARVCLSRAVYSDANVYLLDDPLSAVDPEVANYIFDHCIKGMLKNKTVILVTHQVQFMSQADNILVLNNGTLAFYGSYKDLKNRDDVKELIGDFAFRKNTKSKKKVKQNVVKEENKEKEIFEEKETAQGRAGIKIYWRYFLYGYKNVFFIILISCLICFTQVLYQACFYWISYWSKQSDKKSDYYIGVLGVLVGLLFIFYSIRNYSIINCNLRANVKLHNEALKSVALTDSLFFDKNPTGRIINRFSKDIGAIDGPLQTFSYETISSAVLILSNIIVAIIIMPYTLIIIPFAILVLYFVFKYGSTVVFQLKVLELINRGPILTTITSCLNGLPTIRCLNLQEKFLKDIKSYTELHFRSHFTFYTMLRANTFYSDLGLTLLIVLNVILIISTKGAISPSLAAYSLSVSVGLLGLGGFCVRNIIEMTSYMTSAQRLIEYADIPKEGEFLIDSSFQIKKGKIKFDNIFMKYRPSLPYSLAGLSFTVKGGHKVGVIGRTGAGKSSLLQVLFRLVNPELGTVYIDGVDYLQLGLHDLRKQMSVIPQSATLFTGSIRENLDPFHFYTDDEILNALENVQLKDSILEFDEGLNIEIGNEGLSLSAGQKQLLCMARAILRGNKVIMMDEATANVDNETDRIIQETIANKFDGCTLIVIAHRIRTIIHSDKVLVMDKGLCKEYDRPKRLYLNEDSLFRQMINHTGPEEGEYLLGQLGLERHD</sequence>
<accession>A0A1R2ANB1</accession>
<dbReference type="SMART" id="SM00382">
    <property type="entry name" value="AAA"/>
    <property type="match status" value="2"/>
</dbReference>
<comment type="similarity">
    <text evidence="2">Belongs to the ABC transporter superfamily. ABCC family. Conjugate transporter (TC 3.A.1.208) subfamily.</text>
</comment>
<dbReference type="CDD" id="cd03244">
    <property type="entry name" value="ABCC_MRP_domain2"/>
    <property type="match status" value="1"/>
</dbReference>
<keyword evidence="14" id="KW-1185">Reference proteome</keyword>
<name>A0A1R2ANB1_9CILI</name>
<feature type="transmembrane region" description="Helical" evidence="10">
    <location>
        <begin position="221"/>
        <end position="239"/>
    </location>
</feature>
<evidence type="ECO:0000256" key="3">
    <source>
        <dbReference type="ARBA" id="ARBA00022448"/>
    </source>
</evidence>
<keyword evidence="4 10" id="KW-0812">Transmembrane</keyword>
<dbReference type="EMBL" id="MPUH01001865">
    <property type="protein sequence ID" value="OMJ65976.1"/>
    <property type="molecule type" value="Genomic_DNA"/>
</dbReference>
<feature type="transmembrane region" description="Helical" evidence="10">
    <location>
        <begin position="910"/>
        <end position="928"/>
    </location>
</feature>
<feature type="domain" description="ABC transmembrane type-1" evidence="12">
    <location>
        <begin position="690"/>
        <end position="969"/>
    </location>
</feature>
<feature type="transmembrane region" description="Helical" evidence="10">
    <location>
        <begin position="80"/>
        <end position="104"/>
    </location>
</feature>
<feature type="transmembrane region" description="Helical" evidence="10">
    <location>
        <begin position="194"/>
        <end position="215"/>
    </location>
</feature>
<evidence type="ECO:0000259" key="11">
    <source>
        <dbReference type="PROSITE" id="PS50893"/>
    </source>
</evidence>
<dbReference type="InterPro" id="IPR011527">
    <property type="entry name" value="ABC1_TM_dom"/>
</dbReference>
<dbReference type="InterPro" id="IPR044726">
    <property type="entry name" value="ABCC_6TM_D2"/>
</dbReference>
<keyword evidence="7" id="KW-0067">ATP-binding</keyword>
<dbReference type="InterPro" id="IPR036640">
    <property type="entry name" value="ABC1_TM_sf"/>
</dbReference>
<dbReference type="InterPro" id="IPR050173">
    <property type="entry name" value="ABC_transporter_C-like"/>
</dbReference>
<dbReference type="GO" id="GO:0140359">
    <property type="term" value="F:ABC-type transporter activity"/>
    <property type="evidence" value="ECO:0007669"/>
    <property type="project" value="InterPro"/>
</dbReference>
<evidence type="ECO:0000256" key="9">
    <source>
        <dbReference type="ARBA" id="ARBA00023136"/>
    </source>
</evidence>
<dbReference type="InterPro" id="IPR003593">
    <property type="entry name" value="AAA+_ATPase"/>
</dbReference>
<dbReference type="InterPro" id="IPR017871">
    <property type="entry name" value="ABC_transporter-like_CS"/>
</dbReference>
<dbReference type="PROSITE" id="PS00211">
    <property type="entry name" value="ABC_TRANSPORTER_1"/>
    <property type="match status" value="2"/>
</dbReference>
<comment type="caution">
    <text evidence="13">The sequence shown here is derived from an EMBL/GenBank/DDBJ whole genome shotgun (WGS) entry which is preliminary data.</text>
</comment>
<dbReference type="Pfam" id="PF00005">
    <property type="entry name" value="ABC_tran"/>
    <property type="match status" value="2"/>
</dbReference>
<evidence type="ECO:0000256" key="2">
    <source>
        <dbReference type="ARBA" id="ARBA00009726"/>
    </source>
</evidence>
<dbReference type="GO" id="GO:0016887">
    <property type="term" value="F:ATP hydrolysis activity"/>
    <property type="evidence" value="ECO:0007669"/>
    <property type="project" value="InterPro"/>
</dbReference>
<dbReference type="InterPro" id="IPR003439">
    <property type="entry name" value="ABC_transporter-like_ATP-bd"/>
</dbReference>
<keyword evidence="3" id="KW-0813">Transport</keyword>
<evidence type="ECO:0000256" key="10">
    <source>
        <dbReference type="SAM" id="Phobius"/>
    </source>
</evidence>
<dbReference type="PANTHER" id="PTHR24223">
    <property type="entry name" value="ATP-BINDING CASSETTE SUB-FAMILY C"/>
    <property type="match status" value="1"/>
</dbReference>
<feature type="domain" description="ABC transmembrane type-1" evidence="12">
    <location>
        <begin position="81"/>
        <end position="340"/>
    </location>
</feature>
<keyword evidence="5" id="KW-0677">Repeat</keyword>
<reference evidence="13 14" key="1">
    <citation type="submission" date="2016-11" db="EMBL/GenBank/DDBJ databases">
        <title>The macronuclear genome of Stentor coeruleus: a giant cell with tiny introns.</title>
        <authorList>
            <person name="Slabodnick M."/>
            <person name="Ruby J.G."/>
            <person name="Reiff S.B."/>
            <person name="Swart E.C."/>
            <person name="Gosai S."/>
            <person name="Prabakaran S."/>
            <person name="Witkowska E."/>
            <person name="Larue G.E."/>
            <person name="Fisher S."/>
            <person name="Freeman R.M."/>
            <person name="Gunawardena J."/>
            <person name="Chu W."/>
            <person name="Stover N.A."/>
            <person name="Gregory B.D."/>
            <person name="Nowacki M."/>
            <person name="Derisi J."/>
            <person name="Roy S.W."/>
            <person name="Marshall W.F."/>
            <person name="Sood P."/>
        </authorList>
    </citation>
    <scope>NUCLEOTIDE SEQUENCE [LARGE SCALE GENOMIC DNA]</scope>
    <source>
        <strain evidence="13">WM001</strain>
    </source>
</reference>
<feature type="transmembrane region" description="Helical" evidence="10">
    <location>
        <begin position="686"/>
        <end position="711"/>
    </location>
</feature>
<evidence type="ECO:0000256" key="6">
    <source>
        <dbReference type="ARBA" id="ARBA00022741"/>
    </source>
</evidence>
<feature type="transmembrane region" description="Helical" evidence="10">
    <location>
        <begin position="303"/>
        <end position="324"/>
    </location>
</feature>
<dbReference type="PROSITE" id="PS50893">
    <property type="entry name" value="ABC_TRANSPORTER_2"/>
    <property type="match status" value="2"/>
</dbReference>
<dbReference type="PANTHER" id="PTHR24223:SF456">
    <property type="entry name" value="MULTIDRUG RESISTANCE-ASSOCIATED PROTEIN LETHAL(2)03659"/>
    <property type="match status" value="1"/>
</dbReference>
<feature type="transmembrane region" description="Helical" evidence="10">
    <location>
        <begin position="814"/>
        <end position="839"/>
    </location>
</feature>
<evidence type="ECO:0000256" key="8">
    <source>
        <dbReference type="ARBA" id="ARBA00022989"/>
    </source>
</evidence>
<feature type="domain" description="ABC transporter" evidence="11">
    <location>
        <begin position="998"/>
        <end position="1232"/>
    </location>
</feature>
<organism evidence="13 14">
    <name type="scientific">Stentor coeruleus</name>
    <dbReference type="NCBI Taxonomy" id="5963"/>
    <lineage>
        <taxon>Eukaryota</taxon>
        <taxon>Sar</taxon>
        <taxon>Alveolata</taxon>
        <taxon>Ciliophora</taxon>
        <taxon>Postciliodesmatophora</taxon>
        <taxon>Heterotrichea</taxon>
        <taxon>Heterotrichida</taxon>
        <taxon>Stentoridae</taxon>
        <taxon>Stentor</taxon>
    </lineage>
</organism>
<feature type="transmembrane region" description="Helical" evidence="10">
    <location>
        <begin position="336"/>
        <end position="367"/>
    </location>
</feature>
<dbReference type="OrthoDB" id="6500128at2759"/>
<dbReference type="SUPFAM" id="SSF52540">
    <property type="entry name" value="P-loop containing nucleoside triphosphate hydrolases"/>
    <property type="match status" value="2"/>
</dbReference>
<dbReference type="Gene3D" id="3.40.50.300">
    <property type="entry name" value="P-loop containing nucleotide triphosphate hydrolases"/>
    <property type="match status" value="2"/>
</dbReference>
<keyword evidence="9 10" id="KW-0472">Membrane</keyword>
<dbReference type="FunFam" id="3.40.50.300:FF:000973">
    <property type="entry name" value="Multidrug resistance-associated protein 4"/>
    <property type="match status" value="1"/>
</dbReference>
<dbReference type="FunFam" id="3.40.50.300:FF:000163">
    <property type="entry name" value="Multidrug resistance-associated protein member 4"/>
    <property type="match status" value="1"/>
</dbReference>
<keyword evidence="8 10" id="KW-1133">Transmembrane helix</keyword>
<evidence type="ECO:0000256" key="1">
    <source>
        <dbReference type="ARBA" id="ARBA00004141"/>
    </source>
</evidence>
<feature type="transmembrane region" description="Helical" evidence="10">
    <location>
        <begin position="940"/>
        <end position="961"/>
    </location>
</feature>
<dbReference type="GO" id="GO:0005524">
    <property type="term" value="F:ATP binding"/>
    <property type="evidence" value="ECO:0007669"/>
    <property type="project" value="UniProtKB-KW"/>
</dbReference>
<feature type="transmembrane region" description="Helical" evidence="10">
    <location>
        <begin position="116"/>
        <end position="136"/>
    </location>
</feature>
<evidence type="ECO:0000313" key="14">
    <source>
        <dbReference type="Proteomes" id="UP000187209"/>
    </source>
</evidence>
<feature type="domain" description="ABC transporter" evidence="11">
    <location>
        <begin position="411"/>
        <end position="633"/>
    </location>
</feature>
<dbReference type="PROSITE" id="PS50929">
    <property type="entry name" value="ABC_TM1F"/>
    <property type="match status" value="2"/>
</dbReference>
<dbReference type="Pfam" id="PF00664">
    <property type="entry name" value="ABC_membrane"/>
    <property type="match status" value="2"/>
</dbReference>
<gene>
    <name evidence="13" type="ORF">SteCoe_37344</name>
</gene>
<evidence type="ECO:0000259" key="12">
    <source>
        <dbReference type="PROSITE" id="PS50929"/>
    </source>
</evidence>
<evidence type="ECO:0000256" key="7">
    <source>
        <dbReference type="ARBA" id="ARBA00022840"/>
    </source>
</evidence>
<protein>
    <submittedName>
        <fullName evidence="13">Uncharacterized protein</fullName>
    </submittedName>
</protein>